<keyword evidence="1" id="KW-0732">Signal</keyword>
<evidence type="ECO:0000313" key="2">
    <source>
        <dbReference type="EMBL" id="PVE47892.1"/>
    </source>
</evidence>
<reference evidence="2 3" key="1">
    <citation type="journal article" date="2011" name="Syst. Appl. Microbiol.">
        <title>Defluviimonas denitrificans gen. nov., sp. nov., and Pararhodobacter aggregans gen. nov., sp. nov., non-phototrophic Rhodobacteraceae from the biofilter of a marine aquaculture.</title>
        <authorList>
            <person name="Foesel B.U."/>
            <person name="Drake H.L."/>
            <person name="Schramm A."/>
        </authorList>
    </citation>
    <scope>NUCLEOTIDE SEQUENCE [LARGE SCALE GENOMIC DNA]</scope>
    <source>
        <strain evidence="2 3">D1-19</strain>
    </source>
</reference>
<dbReference type="PROSITE" id="PS51318">
    <property type="entry name" value="TAT"/>
    <property type="match status" value="1"/>
</dbReference>
<dbReference type="OrthoDB" id="7839352at2"/>
<dbReference type="PANTHER" id="PTHR36573:SF1">
    <property type="entry name" value="INTERMEMBRANE PHOSPHOLIPID TRANSPORT SYSTEM BINDING PROTEIN MLAC"/>
    <property type="match status" value="1"/>
</dbReference>
<sequence length="202" mass="21918">MPISRPTRRLLLASMAAAAAAPMLGGPAAALTQAQANELIGRVMADVQGIINSGSSESQVITRFEQLFTRYADVPTIARSALGPPARSASAAQMSAFTEAFRGYLARKYGRQFRRFAGAAAEVTGARQVQSFWEVVSTITMRGEAPFEVRWHVSDRSGQILFFNLIIDGVNVLAAERQEVGSMLERRGGNLDRMIQDLRQAG</sequence>
<proteinExistence type="predicted"/>
<dbReference type="Pfam" id="PF05494">
    <property type="entry name" value="MlaC"/>
    <property type="match status" value="1"/>
</dbReference>
<comment type="caution">
    <text evidence="2">The sequence shown here is derived from an EMBL/GenBank/DDBJ whole genome shotgun (WGS) entry which is preliminary data.</text>
</comment>
<feature type="signal peptide" evidence="1">
    <location>
        <begin position="1"/>
        <end position="25"/>
    </location>
</feature>
<dbReference type="InterPro" id="IPR008869">
    <property type="entry name" value="MlaC/ttg2D"/>
</dbReference>
<dbReference type="AlphaFoldDB" id="A0A2T7UTA9"/>
<dbReference type="EMBL" id="QDDR01000003">
    <property type="protein sequence ID" value="PVE47892.1"/>
    <property type="molecule type" value="Genomic_DNA"/>
</dbReference>
<organism evidence="2 3">
    <name type="scientific">Pararhodobacter aggregans</name>
    <dbReference type="NCBI Taxonomy" id="404875"/>
    <lineage>
        <taxon>Bacteria</taxon>
        <taxon>Pseudomonadati</taxon>
        <taxon>Pseudomonadota</taxon>
        <taxon>Alphaproteobacteria</taxon>
        <taxon>Rhodobacterales</taxon>
        <taxon>Paracoccaceae</taxon>
        <taxon>Pararhodobacter</taxon>
    </lineage>
</organism>
<dbReference type="PANTHER" id="PTHR36573">
    <property type="entry name" value="INTERMEMBRANE PHOSPHOLIPID TRANSPORT SYSTEM BINDING PROTEIN MLAC"/>
    <property type="match status" value="1"/>
</dbReference>
<gene>
    <name evidence="2" type="ORF">DDE23_07035</name>
</gene>
<name>A0A2T7UTA9_9RHOB</name>
<accession>A0A2T7UTA9</accession>
<protein>
    <submittedName>
        <fullName evidence="2">ABC transporter</fullName>
    </submittedName>
</protein>
<evidence type="ECO:0000256" key="1">
    <source>
        <dbReference type="SAM" id="SignalP"/>
    </source>
</evidence>
<dbReference type="Proteomes" id="UP000244810">
    <property type="component" value="Unassembled WGS sequence"/>
</dbReference>
<evidence type="ECO:0000313" key="3">
    <source>
        <dbReference type="Proteomes" id="UP000244810"/>
    </source>
</evidence>
<dbReference type="RefSeq" id="WP_107751265.1">
    <property type="nucleotide sequence ID" value="NZ_QBKF01000004.1"/>
</dbReference>
<dbReference type="Gene3D" id="3.10.450.710">
    <property type="entry name" value="Tgt2/MlaC"/>
    <property type="match status" value="1"/>
</dbReference>
<keyword evidence="3" id="KW-1185">Reference proteome</keyword>
<feature type="chain" id="PRO_5015508167" evidence="1">
    <location>
        <begin position="26"/>
        <end position="202"/>
    </location>
</feature>
<dbReference type="InterPro" id="IPR006311">
    <property type="entry name" value="TAT_signal"/>
</dbReference>
<dbReference type="InterPro" id="IPR042245">
    <property type="entry name" value="Tgt2/MlaC_sf"/>
</dbReference>